<sequence length="136" mass="15281">MRSSSPRHSLFLLFVILLLCLTVVVHVQGRQIYKNDGLKSQETETRTIEAAALKWYARRPRHPSTTKRKTNKKAANHNHETVQIAGSRLPDCSHACGSCSPCRLVMISFVCASLEEAETCPMAYKCMCRSKSYPVP</sequence>
<reference evidence="7" key="1">
    <citation type="journal article" date="2022" name="Cell">
        <title>Repeat-based holocentromeres influence genome architecture and karyotype evolution.</title>
        <authorList>
            <person name="Hofstatter P.G."/>
            <person name="Thangavel G."/>
            <person name="Lux T."/>
            <person name="Neumann P."/>
            <person name="Vondrak T."/>
            <person name="Novak P."/>
            <person name="Zhang M."/>
            <person name="Costa L."/>
            <person name="Castellani M."/>
            <person name="Scott A."/>
            <person name="Toegelov H."/>
            <person name="Fuchs J."/>
            <person name="Mata-Sucre Y."/>
            <person name="Dias Y."/>
            <person name="Vanzela A.L.L."/>
            <person name="Huettel B."/>
            <person name="Almeida C.C.S."/>
            <person name="Simkova H."/>
            <person name="Souza G."/>
            <person name="Pedrosa-Harand A."/>
            <person name="Macas J."/>
            <person name="Mayer K.F.X."/>
            <person name="Houben A."/>
            <person name="Marques A."/>
        </authorList>
    </citation>
    <scope>NUCLEOTIDE SEQUENCE</scope>
    <source>
        <strain evidence="7">RhyBre1mFocal</strain>
    </source>
</reference>
<dbReference type="EMBL" id="JAMQYH010000001">
    <property type="protein sequence ID" value="KAJ1700670.1"/>
    <property type="molecule type" value="Genomic_DNA"/>
</dbReference>
<keyword evidence="8" id="KW-1185">Reference proteome</keyword>
<evidence type="ECO:0000256" key="5">
    <source>
        <dbReference type="ARBA" id="ARBA00023157"/>
    </source>
</evidence>
<evidence type="ECO:0000256" key="2">
    <source>
        <dbReference type="ARBA" id="ARBA00008127"/>
    </source>
</evidence>
<organism evidence="7 8">
    <name type="scientific">Rhynchospora breviuscula</name>
    <dbReference type="NCBI Taxonomy" id="2022672"/>
    <lineage>
        <taxon>Eukaryota</taxon>
        <taxon>Viridiplantae</taxon>
        <taxon>Streptophyta</taxon>
        <taxon>Embryophyta</taxon>
        <taxon>Tracheophyta</taxon>
        <taxon>Spermatophyta</taxon>
        <taxon>Magnoliopsida</taxon>
        <taxon>Liliopsida</taxon>
        <taxon>Poales</taxon>
        <taxon>Cyperaceae</taxon>
        <taxon>Cyperoideae</taxon>
        <taxon>Rhynchosporeae</taxon>
        <taxon>Rhynchospora</taxon>
    </lineage>
</organism>
<dbReference type="GO" id="GO:0010052">
    <property type="term" value="P:guard cell differentiation"/>
    <property type="evidence" value="ECO:0007669"/>
    <property type="project" value="UniProtKB-UniRule"/>
</dbReference>
<comment type="function">
    <text evidence="6">Controls stomatal patterning.</text>
</comment>
<keyword evidence="3 6" id="KW-0964">Secreted</keyword>
<dbReference type="PANTHER" id="PTHR33109">
    <property type="entry name" value="EPIDERMAL PATTERNING FACTOR-LIKE PROTEIN 4"/>
    <property type="match status" value="1"/>
</dbReference>
<dbReference type="OrthoDB" id="771316at2759"/>
<evidence type="ECO:0000256" key="6">
    <source>
        <dbReference type="RuleBase" id="RU367102"/>
    </source>
</evidence>
<evidence type="ECO:0000256" key="3">
    <source>
        <dbReference type="ARBA" id="ARBA00022525"/>
    </source>
</evidence>
<evidence type="ECO:0000313" key="8">
    <source>
        <dbReference type="Proteomes" id="UP001151287"/>
    </source>
</evidence>
<comment type="caution">
    <text evidence="7">The sequence shown here is derived from an EMBL/GenBank/DDBJ whole genome shotgun (WGS) entry which is preliminary data.</text>
</comment>
<evidence type="ECO:0000313" key="7">
    <source>
        <dbReference type="EMBL" id="KAJ1700670.1"/>
    </source>
</evidence>
<dbReference type="AlphaFoldDB" id="A0A9Q0CVJ9"/>
<keyword evidence="6" id="KW-0217">Developmental protein</keyword>
<keyword evidence="4 6" id="KW-0732">Signal</keyword>
<dbReference type="Proteomes" id="UP001151287">
    <property type="component" value="Unassembled WGS sequence"/>
</dbReference>
<dbReference type="GO" id="GO:0005576">
    <property type="term" value="C:extracellular region"/>
    <property type="evidence" value="ECO:0007669"/>
    <property type="project" value="UniProtKB-SubCell"/>
</dbReference>
<proteinExistence type="inferred from homology"/>
<feature type="chain" id="PRO_5040533306" description="Epidermal patterning factor-like protein" evidence="6">
    <location>
        <begin position="30"/>
        <end position="136"/>
    </location>
</feature>
<accession>A0A9Q0CVJ9</accession>
<dbReference type="InterPro" id="IPR039455">
    <property type="entry name" value="EPFL"/>
</dbReference>
<dbReference type="Pfam" id="PF17181">
    <property type="entry name" value="EPF"/>
    <property type="match status" value="1"/>
</dbReference>
<comment type="subcellular location">
    <subcellularLocation>
        <location evidence="1 6">Secreted</location>
    </subcellularLocation>
</comment>
<protein>
    <recommendedName>
        <fullName evidence="6">Epidermal patterning factor-like protein</fullName>
    </recommendedName>
</protein>
<gene>
    <name evidence="7" type="ORF">LUZ63_000449</name>
</gene>
<evidence type="ECO:0000256" key="4">
    <source>
        <dbReference type="ARBA" id="ARBA00022729"/>
    </source>
</evidence>
<feature type="signal peptide" evidence="6">
    <location>
        <begin position="1"/>
        <end position="29"/>
    </location>
</feature>
<comment type="similarity">
    <text evidence="2 6">Belongs to the plant cysteine rich small secretory peptide family. Epidermal patterning factor subfamily.</text>
</comment>
<keyword evidence="5" id="KW-1015">Disulfide bond</keyword>
<name>A0A9Q0CVJ9_9POAL</name>
<evidence type="ECO:0000256" key="1">
    <source>
        <dbReference type="ARBA" id="ARBA00004613"/>
    </source>
</evidence>
<dbReference type="PANTHER" id="PTHR33109:SF41">
    <property type="entry name" value="PROTEIN EPIDERMAL PATTERNING FACTOR 1"/>
    <property type="match status" value="1"/>
</dbReference>